<organism evidence="1 2">
    <name type="scientific">Luteolibacter rhizosphaerae</name>
    <dbReference type="NCBI Taxonomy" id="2989719"/>
    <lineage>
        <taxon>Bacteria</taxon>
        <taxon>Pseudomonadati</taxon>
        <taxon>Verrucomicrobiota</taxon>
        <taxon>Verrucomicrobiia</taxon>
        <taxon>Verrucomicrobiales</taxon>
        <taxon>Verrucomicrobiaceae</taxon>
        <taxon>Luteolibacter</taxon>
    </lineage>
</organism>
<dbReference type="Proteomes" id="UP001165653">
    <property type="component" value="Unassembled WGS sequence"/>
</dbReference>
<protein>
    <submittedName>
        <fullName evidence="1">Phage terminase small subunit P27 family</fullName>
    </submittedName>
</protein>
<keyword evidence="2" id="KW-1185">Reference proteome</keyword>
<reference evidence="1" key="1">
    <citation type="submission" date="2022-10" db="EMBL/GenBank/DDBJ databases">
        <title>Luteolibacter sp. GHJ8, whole genome shotgun sequencing project.</title>
        <authorList>
            <person name="Zhao G."/>
            <person name="Shen L."/>
        </authorList>
    </citation>
    <scope>NUCLEOTIDE SEQUENCE</scope>
    <source>
        <strain evidence="1">GHJ8</strain>
    </source>
</reference>
<dbReference type="InterPro" id="IPR006448">
    <property type="entry name" value="Phage_term_ssu_P27"/>
</dbReference>
<dbReference type="EMBL" id="JAPDDR010000018">
    <property type="protein sequence ID" value="MCW1916778.1"/>
    <property type="molecule type" value="Genomic_DNA"/>
</dbReference>
<evidence type="ECO:0000313" key="2">
    <source>
        <dbReference type="Proteomes" id="UP001165653"/>
    </source>
</evidence>
<evidence type="ECO:0000313" key="1">
    <source>
        <dbReference type="EMBL" id="MCW1916778.1"/>
    </source>
</evidence>
<proteinExistence type="predicted"/>
<sequence length="146" mass="15926">MGLRGVKPKENMLALTGLLAPLCTEPPDLKGGIDAELEYERIAKELAKLGHLTDLNRQCLINYCEAWELAQVALKELADDGVTLVNAESGNRYMHPAMTVWSMARATMEKEAKNLGMTPASLQSIKNVKIPSSAKKQEDGPSAFLT</sequence>
<dbReference type="Pfam" id="PF05119">
    <property type="entry name" value="Terminase_4"/>
    <property type="match status" value="1"/>
</dbReference>
<comment type="caution">
    <text evidence="1">The sequence shown here is derived from an EMBL/GenBank/DDBJ whole genome shotgun (WGS) entry which is preliminary data.</text>
</comment>
<gene>
    <name evidence="1" type="ORF">OJ996_24535</name>
</gene>
<name>A0ABT3GAB2_9BACT</name>
<dbReference type="NCBIfam" id="TIGR01558">
    <property type="entry name" value="sm_term_P27"/>
    <property type="match status" value="1"/>
</dbReference>
<accession>A0ABT3GAB2</accession>